<keyword evidence="2" id="KW-1185">Reference proteome</keyword>
<proteinExistence type="predicted"/>
<dbReference type="RefSeq" id="WP_239796061.1">
    <property type="nucleotide sequence ID" value="NZ_OU912926.1"/>
</dbReference>
<organism evidence="1 2">
    <name type="scientific">Candidatus Nitrotoga arctica</name>
    <dbReference type="NCBI Taxonomy" id="453162"/>
    <lineage>
        <taxon>Bacteria</taxon>
        <taxon>Pseudomonadati</taxon>
        <taxon>Pseudomonadota</taxon>
        <taxon>Betaproteobacteria</taxon>
        <taxon>Nitrosomonadales</taxon>
        <taxon>Gallionellaceae</taxon>
        <taxon>Candidatus Nitrotoga</taxon>
    </lineage>
</organism>
<name>A0ABM8YX14_9PROT</name>
<reference evidence="1 2" key="1">
    <citation type="submission" date="2021-10" db="EMBL/GenBank/DDBJ databases">
        <authorList>
            <person name="Koch H."/>
        </authorList>
    </citation>
    <scope>NUCLEOTIDE SEQUENCE [LARGE SCALE GENOMIC DNA]</scope>
    <source>
        <strain evidence="1">6680</strain>
    </source>
</reference>
<dbReference type="Proteomes" id="UP000839052">
    <property type="component" value="Chromosome"/>
</dbReference>
<evidence type="ECO:0000313" key="1">
    <source>
        <dbReference type="EMBL" id="CAG9932060.1"/>
    </source>
</evidence>
<protein>
    <submittedName>
        <fullName evidence="1">Uncharacterized protein</fullName>
    </submittedName>
</protein>
<sequence length="88" mass="10161">MIYKIFYTPVPFFVISPAKLQNVLEQKKIPWDFLDGCLLTNPSFEDFALTAEESGIAKDVNEIPTVLKYIEKYKLENLITTELPQPNH</sequence>
<dbReference type="EMBL" id="OU912926">
    <property type="protein sequence ID" value="CAG9932060.1"/>
    <property type="molecule type" value="Genomic_DNA"/>
</dbReference>
<evidence type="ECO:0000313" key="2">
    <source>
        <dbReference type="Proteomes" id="UP000839052"/>
    </source>
</evidence>
<accession>A0ABM8YX14</accession>
<gene>
    <name evidence="1" type="ORF">NTG6680_0807</name>
</gene>